<dbReference type="Proteomes" id="UP000249390">
    <property type="component" value="Unassembled WGS sequence"/>
</dbReference>
<sequence>MEALRTSYRATQAWRHAHQRIRREARLAESHPAISNSPRAFAVSPTAQRRLPSTESPTSSIPIESGRNTERELSSVLHHRQPTSSSSSLSPVVIIILPSSSPCARTIVAEGNGDQQR</sequence>
<organism evidence="2 3">
    <name type="scientific">Cuscuta australis</name>
    <dbReference type="NCBI Taxonomy" id="267555"/>
    <lineage>
        <taxon>Eukaryota</taxon>
        <taxon>Viridiplantae</taxon>
        <taxon>Streptophyta</taxon>
        <taxon>Embryophyta</taxon>
        <taxon>Tracheophyta</taxon>
        <taxon>Spermatophyta</taxon>
        <taxon>Magnoliopsida</taxon>
        <taxon>eudicotyledons</taxon>
        <taxon>Gunneridae</taxon>
        <taxon>Pentapetalae</taxon>
        <taxon>asterids</taxon>
        <taxon>lamiids</taxon>
        <taxon>Solanales</taxon>
        <taxon>Convolvulaceae</taxon>
        <taxon>Cuscuteae</taxon>
        <taxon>Cuscuta</taxon>
        <taxon>Cuscuta subgen. Grammica</taxon>
        <taxon>Cuscuta sect. Cleistogrammica</taxon>
    </lineage>
</organism>
<protein>
    <submittedName>
        <fullName evidence="2">Uncharacterized protein</fullName>
    </submittedName>
</protein>
<name>A0A328D429_9ASTE</name>
<keyword evidence="3" id="KW-1185">Reference proteome</keyword>
<feature type="compositionally biased region" description="Low complexity" evidence="1">
    <location>
        <begin position="53"/>
        <end position="65"/>
    </location>
</feature>
<evidence type="ECO:0000313" key="3">
    <source>
        <dbReference type="Proteomes" id="UP000249390"/>
    </source>
</evidence>
<gene>
    <name evidence="2" type="ORF">DM860_013031</name>
</gene>
<evidence type="ECO:0000313" key="2">
    <source>
        <dbReference type="EMBL" id="RAL39830.1"/>
    </source>
</evidence>
<dbReference type="EMBL" id="NQVE01000196">
    <property type="protein sequence ID" value="RAL39830.1"/>
    <property type="molecule type" value="Genomic_DNA"/>
</dbReference>
<reference evidence="2 3" key="1">
    <citation type="submission" date="2018-06" db="EMBL/GenBank/DDBJ databases">
        <title>The Genome of Cuscuta australis (Dodder) Provides Insight into the Evolution of Plant Parasitism.</title>
        <authorList>
            <person name="Liu H."/>
        </authorList>
    </citation>
    <scope>NUCLEOTIDE SEQUENCE [LARGE SCALE GENOMIC DNA]</scope>
    <source>
        <strain evidence="3">cv. Yunnan</strain>
        <tissue evidence="2">Vines</tissue>
    </source>
</reference>
<accession>A0A328D429</accession>
<evidence type="ECO:0000256" key="1">
    <source>
        <dbReference type="SAM" id="MobiDB-lite"/>
    </source>
</evidence>
<dbReference type="AlphaFoldDB" id="A0A328D429"/>
<comment type="caution">
    <text evidence="2">The sequence shown here is derived from an EMBL/GenBank/DDBJ whole genome shotgun (WGS) entry which is preliminary data.</text>
</comment>
<proteinExistence type="predicted"/>
<feature type="region of interest" description="Disordered" evidence="1">
    <location>
        <begin position="28"/>
        <end position="89"/>
    </location>
</feature>